<evidence type="ECO:0000256" key="6">
    <source>
        <dbReference type="ARBA" id="ARBA00022832"/>
    </source>
</evidence>
<keyword evidence="10" id="KW-0275">Fatty acid biosynthesis</keyword>
<dbReference type="EMBL" id="CP108482">
    <property type="protein sequence ID" value="WUS56103.1"/>
    <property type="molecule type" value="Genomic_DNA"/>
</dbReference>
<proteinExistence type="inferred from homology"/>
<keyword evidence="6" id="KW-0276">Fatty acid metabolism</keyword>
<keyword evidence="4" id="KW-0444">Lipid biosynthesis</keyword>
<dbReference type="PIRSF" id="PIRSF000346">
    <property type="entry name" value="Dlt9_acylACP_des"/>
    <property type="match status" value="1"/>
</dbReference>
<dbReference type="RefSeq" id="WP_329499284.1">
    <property type="nucleotide sequence ID" value="NZ_CP108460.1"/>
</dbReference>
<evidence type="ECO:0000256" key="8">
    <source>
        <dbReference type="ARBA" id="ARBA00023004"/>
    </source>
</evidence>
<evidence type="ECO:0000256" key="9">
    <source>
        <dbReference type="ARBA" id="ARBA00023098"/>
    </source>
</evidence>
<dbReference type="Gene3D" id="1.10.620.20">
    <property type="entry name" value="Ribonucleotide Reductase, subunit A"/>
    <property type="match status" value="1"/>
</dbReference>
<comment type="subunit">
    <text evidence="3">Homodimer.</text>
</comment>
<comment type="cofactor">
    <cofactor evidence="1">
        <name>Fe(2+)</name>
        <dbReference type="ChEBI" id="CHEBI:29033"/>
    </cofactor>
</comment>
<evidence type="ECO:0000256" key="3">
    <source>
        <dbReference type="ARBA" id="ARBA00011738"/>
    </source>
</evidence>
<organism evidence="11 12">
    <name type="scientific">Kitasatospora herbaricolor</name>
    <dbReference type="NCBI Taxonomy" id="68217"/>
    <lineage>
        <taxon>Bacteria</taxon>
        <taxon>Bacillati</taxon>
        <taxon>Actinomycetota</taxon>
        <taxon>Actinomycetes</taxon>
        <taxon>Kitasatosporales</taxon>
        <taxon>Streptomycetaceae</taxon>
        <taxon>Kitasatospora</taxon>
    </lineage>
</organism>
<dbReference type="PANTHER" id="PTHR31155">
    <property type="entry name" value="ACYL- ACYL-CARRIER-PROTEIN DESATURASE-RELATED"/>
    <property type="match status" value="1"/>
</dbReference>
<keyword evidence="9" id="KW-0443">Lipid metabolism</keyword>
<dbReference type="Proteomes" id="UP001432014">
    <property type="component" value="Chromosome"/>
</dbReference>
<accession>A0ABZ1W5N6</accession>
<evidence type="ECO:0000256" key="2">
    <source>
        <dbReference type="ARBA" id="ARBA00008749"/>
    </source>
</evidence>
<protein>
    <submittedName>
        <fullName evidence="11">Acyl-ACP desaturase</fullName>
        <ecNumber evidence="11">1.14.19.2</ecNumber>
    </submittedName>
</protein>
<evidence type="ECO:0000256" key="10">
    <source>
        <dbReference type="ARBA" id="ARBA00023160"/>
    </source>
</evidence>
<evidence type="ECO:0000313" key="11">
    <source>
        <dbReference type="EMBL" id="WUS56103.1"/>
    </source>
</evidence>
<dbReference type="PANTHER" id="PTHR31155:SF9">
    <property type="entry name" value="STEAROYL-[ACYL-CARRIER-PROTEIN] 9-DESATURASE 7, CHLOROPLASTIC"/>
    <property type="match status" value="1"/>
</dbReference>
<dbReference type="GO" id="GO:0045300">
    <property type="term" value="F:stearoyl-[ACP] desaturase activity"/>
    <property type="evidence" value="ECO:0007669"/>
    <property type="project" value="UniProtKB-EC"/>
</dbReference>
<gene>
    <name evidence="11" type="ORF">OG469_11545</name>
</gene>
<keyword evidence="12" id="KW-1185">Reference proteome</keyword>
<keyword evidence="7 11" id="KW-0560">Oxidoreductase</keyword>
<evidence type="ECO:0000313" key="12">
    <source>
        <dbReference type="Proteomes" id="UP001432014"/>
    </source>
</evidence>
<comment type="similarity">
    <text evidence="2">Belongs to the fatty acid desaturase type 2 family.</text>
</comment>
<evidence type="ECO:0000256" key="5">
    <source>
        <dbReference type="ARBA" id="ARBA00022723"/>
    </source>
</evidence>
<dbReference type="SUPFAM" id="SSF47240">
    <property type="entry name" value="Ferritin-like"/>
    <property type="match status" value="1"/>
</dbReference>
<evidence type="ECO:0000256" key="7">
    <source>
        <dbReference type="ARBA" id="ARBA00023002"/>
    </source>
</evidence>
<dbReference type="InterPro" id="IPR012348">
    <property type="entry name" value="RNR-like"/>
</dbReference>
<keyword evidence="8" id="KW-0408">Iron</keyword>
<name>A0ABZ1W5N6_9ACTN</name>
<dbReference type="InterPro" id="IPR009078">
    <property type="entry name" value="Ferritin-like_SF"/>
</dbReference>
<dbReference type="Pfam" id="PF03405">
    <property type="entry name" value="FA_desaturase_2"/>
    <property type="match status" value="1"/>
</dbReference>
<dbReference type="EC" id="1.14.19.2" evidence="11"/>
<evidence type="ECO:0000256" key="4">
    <source>
        <dbReference type="ARBA" id="ARBA00022516"/>
    </source>
</evidence>
<evidence type="ECO:0000256" key="1">
    <source>
        <dbReference type="ARBA" id="ARBA00001954"/>
    </source>
</evidence>
<keyword evidence="5" id="KW-0479">Metal-binding</keyword>
<reference evidence="11 12" key="1">
    <citation type="submission" date="2022-10" db="EMBL/GenBank/DDBJ databases">
        <title>The complete genomes of actinobacterial strains from the NBC collection.</title>
        <authorList>
            <person name="Joergensen T.S."/>
            <person name="Alvarez Arevalo M."/>
            <person name="Sterndorff E.B."/>
            <person name="Faurdal D."/>
            <person name="Vuksanovic O."/>
            <person name="Mourched A.-S."/>
            <person name="Charusanti P."/>
            <person name="Shaw S."/>
            <person name="Blin K."/>
            <person name="Weber T."/>
        </authorList>
    </citation>
    <scope>NUCLEOTIDE SEQUENCE [LARGE SCALE GENOMIC DNA]</scope>
    <source>
        <strain evidence="11 12">NBC_01247</strain>
    </source>
</reference>
<sequence>MKITADRDDARWLAELEPSVDKLTDHHIGTAKDWFPHQYVPWGRGRDFDGPLGGVPWAPEQSALDPAVRSALIVNLLTEDNLPGYHLAIGTQTSRDGAWGAWLQRWTAEEDRHAAAIRGYLHATRAVDPVALERARMAQVGTAAGTTLPGVLGTLAYAALQELATRVSHRNTGRLSGDPVCERLLARIAQDENLHMVFYRDLLRAALEIDPDPVIGTLEATVGGFRMPGHAMPGFAALAAEVAVAGVYDPAVHHDEVLVPLLRSLRIFDLGGLGPAGEAARARLADRLEQLDRRARLFIERRAQALAARAARAGAATGTATGRSAIGTPRTGEA</sequence>
<dbReference type="InterPro" id="IPR005067">
    <property type="entry name" value="Fatty_acid_desaturase-2"/>
</dbReference>